<keyword evidence="15" id="KW-1185">Reference proteome</keyword>
<dbReference type="PANTHER" id="PTHR11959">
    <property type="entry name" value="4-HYDROXYPHENYLPYRUVATE DIOXYGENASE"/>
    <property type="match status" value="1"/>
</dbReference>
<dbReference type="Proteomes" id="UP000044602">
    <property type="component" value="Unassembled WGS sequence"/>
</dbReference>
<dbReference type="InterPro" id="IPR029068">
    <property type="entry name" value="Glyas_Bleomycin-R_OHBP_Dase"/>
</dbReference>
<keyword evidence="7" id="KW-0828">Tyrosine catabolism</keyword>
<evidence type="ECO:0000256" key="11">
    <source>
        <dbReference type="ARBA" id="ARBA00023232"/>
    </source>
</evidence>
<evidence type="ECO:0000256" key="8">
    <source>
        <dbReference type="ARBA" id="ARBA00022964"/>
    </source>
</evidence>
<evidence type="ECO:0000256" key="4">
    <source>
        <dbReference type="ARBA" id="ARBA00013222"/>
    </source>
</evidence>
<dbReference type="UniPathway" id="UPA00139">
    <property type="reaction ID" value="UER00362"/>
</dbReference>
<keyword evidence="11" id="KW-0585">Phenylalanine catabolism</keyword>
<dbReference type="EC" id="1.13.11.27" evidence="4"/>
<evidence type="ECO:0000256" key="3">
    <source>
        <dbReference type="ARBA" id="ARBA00005877"/>
    </source>
</evidence>
<evidence type="ECO:0000256" key="1">
    <source>
        <dbReference type="ARBA" id="ARBA00001962"/>
    </source>
</evidence>
<name>A0A0G4MJY2_VERLO</name>
<dbReference type="AlphaFoldDB" id="A0A0G4MJY2"/>
<feature type="compositionally biased region" description="Acidic residues" evidence="12">
    <location>
        <begin position="86"/>
        <end position="105"/>
    </location>
</feature>
<proteinExistence type="inferred from homology"/>
<evidence type="ECO:0000256" key="7">
    <source>
        <dbReference type="ARBA" id="ARBA00022878"/>
    </source>
</evidence>
<dbReference type="PANTHER" id="PTHR11959:SF1">
    <property type="entry name" value="4-HYDROXYPHENYLPYRUVATE DIOXYGENASE"/>
    <property type="match status" value="1"/>
</dbReference>
<evidence type="ECO:0000256" key="12">
    <source>
        <dbReference type="SAM" id="MobiDB-lite"/>
    </source>
</evidence>
<evidence type="ECO:0000313" key="14">
    <source>
        <dbReference type="EMBL" id="CRK34566.1"/>
    </source>
</evidence>
<dbReference type="PROSITE" id="PS51819">
    <property type="entry name" value="VOC"/>
    <property type="match status" value="2"/>
</dbReference>
<evidence type="ECO:0000256" key="2">
    <source>
        <dbReference type="ARBA" id="ARBA00005162"/>
    </source>
</evidence>
<feature type="domain" description="VOC" evidence="13">
    <location>
        <begin position="298"/>
        <end position="458"/>
    </location>
</feature>
<comment type="cofactor">
    <cofactor evidence="1">
        <name>Fe cation</name>
        <dbReference type="ChEBI" id="CHEBI:24875"/>
    </cofactor>
</comment>
<dbReference type="InterPro" id="IPR005956">
    <property type="entry name" value="4OHPhenylPyrv_dOase"/>
</dbReference>
<evidence type="ECO:0000256" key="9">
    <source>
        <dbReference type="ARBA" id="ARBA00023002"/>
    </source>
</evidence>
<evidence type="ECO:0000313" key="15">
    <source>
        <dbReference type="Proteomes" id="UP000044602"/>
    </source>
</evidence>
<comment type="similarity">
    <text evidence="3">Belongs to the 4HPPD family.</text>
</comment>
<feature type="compositionally biased region" description="Basic and acidic residues" evidence="12">
    <location>
        <begin position="28"/>
        <end position="43"/>
    </location>
</feature>
<dbReference type="InterPro" id="IPR041735">
    <property type="entry name" value="4OHPhenylPyrv_dOase_C"/>
</dbReference>
<keyword evidence="8" id="KW-0223">Dioxygenase</keyword>
<comment type="pathway">
    <text evidence="2">Amino-acid degradation; L-phenylalanine degradation; acetoacetate and fumarate from L-phenylalanine: step 3/6.</text>
</comment>
<dbReference type="CDD" id="cd07250">
    <property type="entry name" value="HPPD_C_like"/>
    <property type="match status" value="1"/>
</dbReference>
<dbReference type="FunFam" id="3.10.180.10:FF:000001">
    <property type="entry name" value="4-hydroxyphenylpyruvate dioxygenase"/>
    <property type="match status" value="1"/>
</dbReference>
<feature type="region of interest" description="Disordered" evidence="12">
    <location>
        <begin position="63"/>
        <end position="106"/>
    </location>
</feature>
<dbReference type="EMBL" id="CVQH01023083">
    <property type="protein sequence ID" value="CRK34566.1"/>
    <property type="molecule type" value="Genomic_DNA"/>
</dbReference>
<sequence>MAAIKLTPSHRCLLADPPANIHQSPSKDPYHDDGQKGEERLEKGAVNGAVGAVTNVRADDVVEDLAKSKEDESSGQINHGPRLAEDAEDENGLEDEEGDEEDEGDQLVQDQPLPQFRGYDHITWWVGNAKQAASYYNNLFGFRTVAYKGLETGSRYIASYVVQNEDVRFVFTSPIRSGVHLPADEPISKTDRALLTEIHEHLEKHGDAVKDVAFEVDDVKAVYTTAVAAGAASVQEPGLLHDETHGDVATAVIRTYGDTTHTLISRAAGSYNGPFLPGFRAAAPPPSSVPLPTVPLKRIDHCVGNQSWNEMVAACAFYERCLAFHRFWSVDDSQISTEFSALNSIVMASPNNMVKMPINEPAPGKKRSQIEEYVLFNAGAGVQHIALLTKDIIATVSAMRARGVEFIKVPATYYETLRRRLKSDKRRWELQEDLDVLEGLSILIDYDEGGYLLQLFTKPLMDRPTVFIEIIQRNEFDGFGAGNFKSLFEAIEREQAERGNL</sequence>
<dbReference type="GO" id="GO:0006572">
    <property type="term" value="P:L-tyrosine catabolic process"/>
    <property type="evidence" value="ECO:0007669"/>
    <property type="project" value="UniProtKB-KW"/>
</dbReference>
<dbReference type="SUPFAM" id="SSF54593">
    <property type="entry name" value="Glyoxalase/Bleomycin resistance protein/Dihydroxybiphenyl dioxygenase"/>
    <property type="match status" value="1"/>
</dbReference>
<dbReference type="GO" id="GO:0006559">
    <property type="term" value="P:L-phenylalanine catabolic process"/>
    <property type="evidence" value="ECO:0007669"/>
    <property type="project" value="UniProtKB-UniPathway"/>
</dbReference>
<evidence type="ECO:0000256" key="5">
    <source>
        <dbReference type="ARBA" id="ARBA00022723"/>
    </source>
</evidence>
<gene>
    <name evidence="14" type="ORF">BN1708_006401</name>
</gene>
<keyword evidence="9" id="KW-0560">Oxidoreductase</keyword>
<accession>A0A0G4MJY2</accession>
<dbReference type="GO" id="GO:0003868">
    <property type="term" value="F:4-hydroxyphenylpyruvate dioxygenase activity"/>
    <property type="evidence" value="ECO:0007669"/>
    <property type="project" value="UniProtKB-EC"/>
</dbReference>
<evidence type="ECO:0000259" key="13">
    <source>
        <dbReference type="PROSITE" id="PS51819"/>
    </source>
</evidence>
<dbReference type="STRING" id="100787.A0A0G4MJY2"/>
<keyword evidence="6" id="KW-0677">Repeat</keyword>
<protein>
    <recommendedName>
        <fullName evidence="4">4-hydroxyphenylpyruvate dioxygenase</fullName>
        <ecNumber evidence="4">1.13.11.27</ecNumber>
    </recommendedName>
</protein>
<organism evidence="14 15">
    <name type="scientific">Verticillium longisporum</name>
    <name type="common">Verticillium dahliae var. longisporum</name>
    <dbReference type="NCBI Taxonomy" id="100787"/>
    <lineage>
        <taxon>Eukaryota</taxon>
        <taxon>Fungi</taxon>
        <taxon>Dikarya</taxon>
        <taxon>Ascomycota</taxon>
        <taxon>Pezizomycotina</taxon>
        <taxon>Sordariomycetes</taxon>
        <taxon>Hypocreomycetidae</taxon>
        <taxon>Glomerellales</taxon>
        <taxon>Plectosphaerellaceae</taxon>
        <taxon>Verticillium</taxon>
    </lineage>
</organism>
<feature type="region of interest" description="Disordered" evidence="12">
    <location>
        <begin position="1"/>
        <end position="48"/>
    </location>
</feature>
<keyword evidence="5" id="KW-0479">Metal-binding</keyword>
<feature type="domain" description="VOC" evidence="13">
    <location>
        <begin position="118"/>
        <end position="266"/>
    </location>
</feature>
<dbReference type="Gene3D" id="3.10.180.10">
    <property type="entry name" value="2,3-Dihydroxybiphenyl 1,2-Dioxygenase, domain 1"/>
    <property type="match status" value="2"/>
</dbReference>
<dbReference type="Pfam" id="PF00903">
    <property type="entry name" value="Glyoxalase"/>
    <property type="match status" value="2"/>
</dbReference>
<dbReference type="InterPro" id="IPR037523">
    <property type="entry name" value="VOC_core"/>
</dbReference>
<evidence type="ECO:0000256" key="10">
    <source>
        <dbReference type="ARBA" id="ARBA00023004"/>
    </source>
</evidence>
<dbReference type="GO" id="GO:0046872">
    <property type="term" value="F:metal ion binding"/>
    <property type="evidence" value="ECO:0007669"/>
    <property type="project" value="UniProtKB-KW"/>
</dbReference>
<keyword evidence="10" id="KW-0408">Iron</keyword>
<evidence type="ECO:0000256" key="6">
    <source>
        <dbReference type="ARBA" id="ARBA00022737"/>
    </source>
</evidence>
<feature type="compositionally biased region" description="Basic and acidic residues" evidence="12">
    <location>
        <begin position="63"/>
        <end position="72"/>
    </location>
</feature>
<dbReference type="CDD" id="cd08342">
    <property type="entry name" value="HPPD_N_like"/>
    <property type="match status" value="1"/>
</dbReference>
<dbReference type="FunFam" id="3.10.180.10:FF:000020">
    <property type="entry name" value="4-hydroxyphenylpyruvate dioxygenase"/>
    <property type="match status" value="1"/>
</dbReference>
<dbReference type="InterPro" id="IPR004360">
    <property type="entry name" value="Glyas_Fos-R_dOase_dom"/>
</dbReference>
<dbReference type="InterPro" id="IPR041736">
    <property type="entry name" value="4OHPhenylPyrv_dOase_N"/>
</dbReference>
<reference evidence="14 15" key="1">
    <citation type="submission" date="2015-05" db="EMBL/GenBank/DDBJ databases">
        <authorList>
            <person name="Wang D.B."/>
            <person name="Wang M."/>
        </authorList>
    </citation>
    <scope>NUCLEOTIDE SEQUENCE [LARGE SCALE GENOMIC DNA]</scope>
    <source>
        <strain evidence="14">VL1</strain>
    </source>
</reference>
<dbReference type="NCBIfam" id="TIGR01263">
    <property type="entry name" value="4HPPD"/>
    <property type="match status" value="1"/>
</dbReference>